<dbReference type="PIRSF" id="PIRSF016184">
    <property type="entry name" value="PhzC_PhzF"/>
    <property type="match status" value="1"/>
</dbReference>
<evidence type="ECO:0000256" key="2">
    <source>
        <dbReference type="ARBA" id="ARBA00023235"/>
    </source>
</evidence>
<feature type="active site" evidence="3">
    <location>
        <position position="48"/>
    </location>
</feature>
<organism evidence="4 5">
    <name type="scientific">Staphylococcus cohnii subsp. cohnii</name>
    <dbReference type="NCBI Taxonomy" id="74704"/>
    <lineage>
        <taxon>Bacteria</taxon>
        <taxon>Bacillati</taxon>
        <taxon>Bacillota</taxon>
        <taxon>Bacilli</taxon>
        <taxon>Bacillales</taxon>
        <taxon>Staphylococcaceae</taxon>
        <taxon>Staphylococcus</taxon>
        <taxon>Staphylococcus cohnii species complex</taxon>
    </lineage>
</organism>
<comment type="caution">
    <text evidence="4">The sequence shown here is derived from an EMBL/GenBank/DDBJ whole genome shotgun (WGS) entry which is preliminary data.</text>
</comment>
<dbReference type="RefSeq" id="WP_019469784.1">
    <property type="nucleotide sequence ID" value="NZ_BKAS01000002.1"/>
</dbReference>
<evidence type="ECO:0000313" key="5">
    <source>
        <dbReference type="Proteomes" id="UP000034455"/>
    </source>
</evidence>
<dbReference type="EMBL" id="LAKJ01000012">
    <property type="protein sequence ID" value="KKI63777.1"/>
    <property type="molecule type" value="Genomic_DNA"/>
</dbReference>
<name>A0A0M2NUV1_STACC</name>
<dbReference type="Pfam" id="PF02567">
    <property type="entry name" value="PhzC-PhzF"/>
    <property type="match status" value="1"/>
</dbReference>
<evidence type="ECO:0000256" key="3">
    <source>
        <dbReference type="PIRSR" id="PIRSR016184-1"/>
    </source>
</evidence>
<protein>
    <submittedName>
        <fullName evidence="4">Phenazine biosynthesis protein PhzF like</fullName>
    </submittedName>
</protein>
<proteinExistence type="inferred from homology"/>
<dbReference type="Gene3D" id="3.10.310.10">
    <property type="entry name" value="Diaminopimelate Epimerase, Chain A, domain 1"/>
    <property type="match status" value="2"/>
</dbReference>
<dbReference type="PATRIC" id="fig|74704.6.peg.275"/>
<dbReference type="NCBIfam" id="TIGR00654">
    <property type="entry name" value="PhzF_family"/>
    <property type="match status" value="1"/>
</dbReference>
<reference evidence="4 5" key="1">
    <citation type="submission" date="2015-03" db="EMBL/GenBank/DDBJ databases">
        <title>Genome Assembly of Staphylococcus cohnii subsp. cohnii strain G22B2.</title>
        <authorList>
            <person name="Nair G."/>
            <person name="Kaur G."/>
            <person name="Khatri I."/>
            <person name="Singh N.K."/>
            <person name="Sathyabama S."/>
            <person name="Maurya S.K."/>
            <person name="Subramanian S."/>
            <person name="Agrewala J.N."/>
            <person name="Mayilraj S."/>
        </authorList>
    </citation>
    <scope>NUCLEOTIDE SEQUENCE [LARGE SCALE GENOMIC DNA]</scope>
    <source>
        <strain evidence="4 5">G22B2</strain>
    </source>
</reference>
<dbReference type="AlphaFoldDB" id="A0A0M2NUV1"/>
<dbReference type="SUPFAM" id="SSF54506">
    <property type="entry name" value="Diaminopimelate epimerase-like"/>
    <property type="match status" value="1"/>
</dbReference>
<dbReference type="GeneID" id="58098729"/>
<sequence>MVKSVQVYHYDSFSTEANKGNPAGVVLDTENLTDREMQEIASRVGFNETAFPVKSDKADLRIRFFTPGHEMNLCGHATIATIYALKEKQLLKNKNELTIETKAGILTIRMNVSHNDQIFITMQHATPQFETFNGSKKALAYALDIDEEDIDENLPVLYGSTGVWTLLVPVKSLAVCQKMKPNNALFPSILNEKPKVSIHPFCFETYHQDSNMHARHFSSPFSGTIEDPVTGTASGVMGAYFVKYIHNISDNPLNLIVEQGQEIGKNGKVKVSVTFNDNEWDIKITGTAVSVKTFIVHLTDA</sequence>
<dbReference type="Proteomes" id="UP000034455">
    <property type="component" value="Unassembled WGS sequence"/>
</dbReference>
<dbReference type="PANTHER" id="PTHR13774">
    <property type="entry name" value="PHENAZINE BIOSYNTHESIS PROTEIN"/>
    <property type="match status" value="1"/>
</dbReference>
<keyword evidence="2" id="KW-0413">Isomerase</keyword>
<evidence type="ECO:0000313" key="4">
    <source>
        <dbReference type="EMBL" id="KKI63777.1"/>
    </source>
</evidence>
<comment type="similarity">
    <text evidence="1">Belongs to the PhzF family.</text>
</comment>
<dbReference type="GO" id="GO:0005737">
    <property type="term" value="C:cytoplasm"/>
    <property type="evidence" value="ECO:0007669"/>
    <property type="project" value="TreeGrafter"/>
</dbReference>
<dbReference type="InterPro" id="IPR003719">
    <property type="entry name" value="Phenazine_PhzF-like"/>
</dbReference>
<dbReference type="PANTHER" id="PTHR13774:SF17">
    <property type="entry name" value="PHENAZINE BIOSYNTHESIS-LIKE DOMAIN-CONTAINING PROTEIN"/>
    <property type="match status" value="1"/>
</dbReference>
<accession>A0A0M2NUV1</accession>
<dbReference type="GO" id="GO:0016853">
    <property type="term" value="F:isomerase activity"/>
    <property type="evidence" value="ECO:0007669"/>
    <property type="project" value="UniProtKB-KW"/>
</dbReference>
<evidence type="ECO:0000256" key="1">
    <source>
        <dbReference type="ARBA" id="ARBA00008270"/>
    </source>
</evidence>
<gene>
    <name evidence="4" type="ORF">UF66_0266</name>
</gene>